<dbReference type="Pfam" id="PF00090">
    <property type="entry name" value="TSP_1"/>
    <property type="match status" value="1"/>
</dbReference>
<keyword evidence="9" id="KW-0378">Hydrolase</keyword>
<dbReference type="Pfam" id="PF05986">
    <property type="entry name" value="ADAMTS_spacer1"/>
    <property type="match status" value="1"/>
</dbReference>
<dbReference type="InterPro" id="IPR024079">
    <property type="entry name" value="MetalloPept_cat_dom_sf"/>
</dbReference>
<feature type="disulfide bond" evidence="17">
    <location>
        <begin position="379"/>
        <end position="461"/>
    </location>
</feature>
<feature type="binding site" evidence="16 18">
    <location>
        <position position="401"/>
    </location>
    <ligand>
        <name>Zn(2+)</name>
        <dbReference type="ChEBI" id="CHEBI:29105"/>
        <note>catalytic</note>
    </ligand>
</feature>
<evidence type="ECO:0000256" key="18">
    <source>
        <dbReference type="PROSITE-ProRule" id="PRU00276"/>
    </source>
</evidence>
<accession>A0AAD7T8H7</accession>
<dbReference type="InterPro" id="IPR001590">
    <property type="entry name" value="Peptidase_M12B"/>
</dbReference>
<feature type="region of interest" description="Disordered" evidence="19">
    <location>
        <begin position="1127"/>
        <end position="1146"/>
    </location>
</feature>
<keyword evidence="4" id="KW-0645">Protease</keyword>
<dbReference type="SMART" id="SM00209">
    <property type="entry name" value="TSP1"/>
    <property type="match status" value="9"/>
</dbReference>
<evidence type="ECO:0000256" key="11">
    <source>
        <dbReference type="ARBA" id="ARBA00023049"/>
    </source>
</evidence>
<evidence type="ECO:0000256" key="2">
    <source>
        <dbReference type="ARBA" id="ARBA00022525"/>
    </source>
</evidence>
<dbReference type="Pfam" id="PF19030">
    <property type="entry name" value="TSP1_ADAMTS"/>
    <property type="match status" value="8"/>
</dbReference>
<dbReference type="GO" id="GO:0004222">
    <property type="term" value="F:metalloendopeptidase activity"/>
    <property type="evidence" value="ECO:0007669"/>
    <property type="project" value="InterPro"/>
</dbReference>
<evidence type="ECO:0000256" key="3">
    <source>
        <dbReference type="ARBA" id="ARBA00022530"/>
    </source>
</evidence>
<keyword evidence="16" id="KW-0106">Calcium</keyword>
<evidence type="ECO:0000256" key="16">
    <source>
        <dbReference type="PIRSR" id="PIRSR613273-2"/>
    </source>
</evidence>
<evidence type="ECO:0000256" key="6">
    <source>
        <dbReference type="ARBA" id="ARBA00022723"/>
    </source>
</evidence>
<feature type="binding site" evidence="16">
    <location>
        <position position="343"/>
    </location>
    <ligand>
        <name>Ca(2+)</name>
        <dbReference type="ChEBI" id="CHEBI:29108"/>
        <label>2</label>
    </ligand>
</feature>
<dbReference type="PROSITE" id="PS50092">
    <property type="entry name" value="TSP1"/>
    <property type="match status" value="9"/>
</dbReference>
<dbReference type="Pfam" id="PF19236">
    <property type="entry name" value="ADAMTS_CR_3"/>
    <property type="match status" value="1"/>
</dbReference>
<dbReference type="Gene3D" id="3.40.390.10">
    <property type="entry name" value="Collagenase (Catalytic Domain)"/>
    <property type="match status" value="1"/>
</dbReference>
<evidence type="ECO:0000256" key="12">
    <source>
        <dbReference type="ARBA" id="ARBA00023145"/>
    </source>
</evidence>
<dbReference type="InterPro" id="IPR050439">
    <property type="entry name" value="ADAMTS_ADAMTS-like"/>
</dbReference>
<evidence type="ECO:0000256" key="5">
    <source>
        <dbReference type="ARBA" id="ARBA00022685"/>
    </source>
</evidence>
<comment type="cofactor">
    <cofactor evidence="16">
        <name>Zn(2+)</name>
        <dbReference type="ChEBI" id="CHEBI:29105"/>
    </cofactor>
    <text evidence="16">Binds 1 zinc ion per subunit.</text>
</comment>
<feature type="disulfide bond" evidence="17">
    <location>
        <begin position="488"/>
        <end position="510"/>
    </location>
</feature>
<keyword evidence="2" id="KW-0964">Secreted</keyword>
<dbReference type="Pfam" id="PF01421">
    <property type="entry name" value="Reprolysin"/>
    <property type="match status" value="1"/>
</dbReference>
<comment type="caution">
    <text evidence="18">Lacks conserved residue(s) required for the propagation of feature annotation.</text>
</comment>
<dbReference type="FunFam" id="3.40.1620.60:FF:000005">
    <property type="entry name" value="ADAM metallopeptidase with thrombospondin type 1 motif 9"/>
    <property type="match status" value="1"/>
</dbReference>
<evidence type="ECO:0000256" key="7">
    <source>
        <dbReference type="ARBA" id="ARBA00022729"/>
    </source>
</evidence>
<feature type="domain" description="Peptidase M12B" evidence="20">
    <location>
        <begin position="257"/>
        <end position="466"/>
    </location>
</feature>
<evidence type="ECO:0000256" key="13">
    <source>
        <dbReference type="ARBA" id="ARBA00023157"/>
    </source>
</evidence>
<dbReference type="FunFam" id="2.20.100.10:FF:000010">
    <property type="entry name" value="ADAM metallopeptidase with thrombospondin type 1 motif 9"/>
    <property type="match status" value="1"/>
</dbReference>
<dbReference type="Gene3D" id="2.20.100.10">
    <property type="entry name" value="Thrombospondin type-1 (TSP1) repeat"/>
    <property type="match status" value="8"/>
</dbReference>
<dbReference type="PRINTS" id="PR01857">
    <property type="entry name" value="ADAMTSFAMILY"/>
</dbReference>
<dbReference type="GO" id="GO:0030198">
    <property type="term" value="P:extracellular matrix organization"/>
    <property type="evidence" value="ECO:0007669"/>
    <property type="project" value="InterPro"/>
</dbReference>
<dbReference type="InterPro" id="IPR013273">
    <property type="entry name" value="ADAMTS/ADAMTS-like"/>
</dbReference>
<feature type="binding site" evidence="16">
    <location>
        <position position="350"/>
    </location>
    <ligand>
        <name>Ca(2+)</name>
        <dbReference type="ChEBI" id="CHEBI:29108"/>
        <label>1</label>
    </ligand>
</feature>
<dbReference type="CDD" id="cd04273">
    <property type="entry name" value="ZnMc_ADAMTS_like"/>
    <property type="match status" value="1"/>
</dbReference>
<dbReference type="SUPFAM" id="SSF82895">
    <property type="entry name" value="TSP-1 type 1 repeat"/>
    <property type="match status" value="8"/>
</dbReference>
<protein>
    <recommendedName>
        <fullName evidence="20">Peptidase M12B domain-containing protein</fullName>
    </recommendedName>
</protein>
<keyword evidence="7" id="KW-0732">Signal</keyword>
<feature type="binding site" evidence="16">
    <location>
        <position position="464"/>
    </location>
    <ligand>
        <name>Ca(2+)</name>
        <dbReference type="ChEBI" id="CHEBI:29108"/>
        <label>1</label>
    </ligand>
</feature>
<dbReference type="InterPro" id="IPR002870">
    <property type="entry name" value="Peptidase_M12B_N"/>
</dbReference>
<comment type="subcellular location">
    <subcellularLocation>
        <location evidence="1">Secreted</location>
        <location evidence="1">Extracellular space</location>
        <location evidence="1">Extracellular matrix</location>
    </subcellularLocation>
</comment>
<evidence type="ECO:0000256" key="15">
    <source>
        <dbReference type="PIRSR" id="PIRSR613273-1"/>
    </source>
</evidence>
<dbReference type="Gene3D" id="3.40.1620.60">
    <property type="match status" value="2"/>
</dbReference>
<gene>
    <name evidence="21" type="ORF">AAFF_G00356290</name>
</gene>
<dbReference type="FunFam" id="2.20.100.10:FF:000006">
    <property type="entry name" value="A disintegrin and metalloproteinase with thrombospondin motifs 1"/>
    <property type="match status" value="1"/>
</dbReference>
<dbReference type="Gene3D" id="2.60.120.830">
    <property type="match status" value="1"/>
</dbReference>
<dbReference type="FunFam" id="2.20.100.10:FF:000005">
    <property type="entry name" value="ADAM metallopeptidase with thrombospondin type 1 motif 9"/>
    <property type="match status" value="5"/>
</dbReference>
<keyword evidence="6 16" id="KW-0479">Metal-binding</keyword>
<dbReference type="InterPro" id="IPR010294">
    <property type="entry name" value="ADAMTS_spacer1"/>
</dbReference>
<evidence type="ECO:0000256" key="4">
    <source>
        <dbReference type="ARBA" id="ARBA00022670"/>
    </source>
</evidence>
<evidence type="ECO:0000256" key="10">
    <source>
        <dbReference type="ARBA" id="ARBA00022833"/>
    </source>
</evidence>
<organism evidence="21 22">
    <name type="scientific">Aldrovandia affinis</name>
    <dbReference type="NCBI Taxonomy" id="143900"/>
    <lineage>
        <taxon>Eukaryota</taxon>
        <taxon>Metazoa</taxon>
        <taxon>Chordata</taxon>
        <taxon>Craniata</taxon>
        <taxon>Vertebrata</taxon>
        <taxon>Euteleostomi</taxon>
        <taxon>Actinopterygii</taxon>
        <taxon>Neopterygii</taxon>
        <taxon>Teleostei</taxon>
        <taxon>Notacanthiformes</taxon>
        <taxon>Halosauridae</taxon>
        <taxon>Aldrovandia</taxon>
    </lineage>
</organism>
<name>A0AAD7T8H7_9TELE</name>
<keyword evidence="10 16" id="KW-0862">Zinc</keyword>
<feature type="binding site" evidence="16">
    <location>
        <position position="343"/>
    </location>
    <ligand>
        <name>Ca(2+)</name>
        <dbReference type="ChEBI" id="CHEBI:29108"/>
        <label>1</label>
    </ligand>
</feature>
<dbReference type="SUPFAM" id="SSF55486">
    <property type="entry name" value="Metalloproteases ('zincins'), catalytic domain"/>
    <property type="match status" value="1"/>
</dbReference>
<dbReference type="InterPro" id="IPR036383">
    <property type="entry name" value="TSP1_rpt_sf"/>
</dbReference>
<dbReference type="Pfam" id="PF17771">
    <property type="entry name" value="ADAMTS_CR_2"/>
    <property type="match status" value="1"/>
</dbReference>
<proteinExistence type="predicted"/>
<evidence type="ECO:0000256" key="19">
    <source>
        <dbReference type="SAM" id="MobiDB-lite"/>
    </source>
</evidence>
<evidence type="ECO:0000259" key="20">
    <source>
        <dbReference type="PROSITE" id="PS50215"/>
    </source>
</evidence>
<dbReference type="GO" id="GO:0046872">
    <property type="term" value="F:metal ion binding"/>
    <property type="evidence" value="ECO:0007669"/>
    <property type="project" value="UniProtKB-KW"/>
</dbReference>
<sequence length="1419" mass="159608">MLFANRLVGLMCHLSALIWNSLEHRLHPKQESFIKELASYEIITPLRINDFGETFPHTLHYKRRRRSVDAEFSGSREHYRIDAFGQRFHLNLTADSGFIAPTYTVTHLGAEHINATDSHQDGSDMRHCFFSGHVNSKSEFPAVFSLCTGLIGTFTTHKGEYFLEPLMKSDGKDYEDEHSKPHLMYHQERKRPSLGPSHASNLTEPCAASDKPLKDQIVLLSNRSVGEELHSIKETVYSSDGHNRTHRRQKRFLSYPRFVELMVTADAKMVRHHGHNLEHYILTIMSVVAAVYRDPSVGNLINIMIVKLVVVHNEQEGPSISFNAATTLHNFCVWQQRQNVQDDSHASHHDTALLITREDICRAKDKCDTLGLAELGTMCDPYRSCSISEENGLSASFTIAHELGHVFNMPHDDNLKCKEAGMKHQYHVMAPTLNYDTSPWSWSKCSRKYITEFLDTGYGECLLDEPFGRTYDLPPQLPGQLYNANRQCELMFGPGSQVCPYMKQCKRLWCTSAEGDHKGCRTQHMPLADGTDCGHGMHCRHGLCVNKEMEMRPVHGEWGPWGPYSACSRSCGGGTRSTARDCNRPEPRNGGRFCVGRRMKFRSCNTEPCPRDRRDFREEQCSHFDGRHFNINGLPPTVRWVPKYSGVLMKDRCKLFCRVAGTTAYYQLKDRVIDGTQCGPDTDDICVQGLCRQAGCDHVLNSKARNDKCGVCGGDNSSCKTLAGTFNNAQYGYNVVVRIPAGATNIDIKQVSYSGKPEDDNYLALSDSQSNFLLNGNLVVAMFKKEITFKGTVIEYSGSDTKEERINCTERIEDELVLQVLCVGNLYNPDVRYSFNIPIEEHKEEFVWDPSGSWLACSRMCQGEWRRRSVCVRKSDRLVVSDQRCEHVPRLGTATEPCNSDCELRWHVAGRSECSGKCGPGFRTQDVQCVKYSLLKRQSERVESSACGHLPKPPGREPCHGDCPLKSWRYDPWSQCSKTCGPGTRTRGSYCMSNLGRRLADRECSEHLRVATESCSNMDCPEWTTSEWSECSVSCGKGVRHRQVFCRLSQETLGEHLCDPQTRPPAVGGCQLPECASWQASAWGMCAVTCGHGYQMREVRCVSGVYGENLDDRECNAAARPRDSQDCELASCPRAPPSPNTPKPDVQGQFITQWRFGSWTTCSVSCGKGKQARYVSCRDSHGGVADESYCAHLPRPPENSDCFSACGQWRTGEWSPCSETCGAGRSTRQVMCSNYHQQVEEGFCDPDERPGTEQECSASPCPSIYHLRPNDQPDHHYNPGNHPGHNSWNVPSADHQWRTGPWGACSSTCAGGFQRRVVVCQDTEGRTTHHCEERVKPAESKSCDSGPCPHWVYGTWGECTQTCGGGSRTRFVVCQWSNSQRLNDHNCDILDKPLGMERCNMQPCPGSVSWHRRPWSPVR</sequence>
<evidence type="ECO:0000256" key="9">
    <source>
        <dbReference type="ARBA" id="ARBA00022801"/>
    </source>
</evidence>
<feature type="disulfide bond" evidence="17">
    <location>
        <begin position="582"/>
        <end position="594"/>
    </location>
</feature>
<dbReference type="InterPro" id="IPR000884">
    <property type="entry name" value="TSP1_rpt"/>
</dbReference>
<evidence type="ECO:0000313" key="22">
    <source>
        <dbReference type="Proteomes" id="UP001221898"/>
    </source>
</evidence>
<feature type="region of interest" description="Disordered" evidence="19">
    <location>
        <begin position="186"/>
        <end position="207"/>
    </location>
</feature>
<keyword evidence="12" id="KW-0865">Zymogen</keyword>
<feature type="disulfide bond" evidence="17">
    <location>
        <begin position="571"/>
        <end position="609"/>
    </location>
</feature>
<dbReference type="PROSITE" id="PS50215">
    <property type="entry name" value="ADAM_MEPRO"/>
    <property type="match status" value="1"/>
</dbReference>
<dbReference type="PANTHER" id="PTHR13723">
    <property type="entry name" value="ADAMTS A DISINTEGRIN AND METALLOPROTEASE WITH THROMBOSPONDIN MOTIFS PROTEASE"/>
    <property type="match status" value="1"/>
</dbReference>
<evidence type="ECO:0000313" key="21">
    <source>
        <dbReference type="EMBL" id="KAJ8416341.1"/>
    </source>
</evidence>
<dbReference type="InterPro" id="IPR041645">
    <property type="entry name" value="ADAMTS_CR_2"/>
</dbReference>
<dbReference type="EMBL" id="JAINUG010000006">
    <property type="protein sequence ID" value="KAJ8416341.1"/>
    <property type="molecule type" value="Genomic_DNA"/>
</dbReference>
<feature type="disulfide bond" evidence="17">
    <location>
        <begin position="361"/>
        <end position="367"/>
    </location>
</feature>
<dbReference type="GO" id="GO:0006508">
    <property type="term" value="P:proteolysis"/>
    <property type="evidence" value="ECO:0007669"/>
    <property type="project" value="UniProtKB-KW"/>
</dbReference>
<feature type="binding site" evidence="16 18">
    <location>
        <position position="411"/>
    </location>
    <ligand>
        <name>Zn(2+)</name>
        <dbReference type="ChEBI" id="CHEBI:29105"/>
        <note>catalytic</note>
    </ligand>
</feature>
<evidence type="ECO:0000256" key="14">
    <source>
        <dbReference type="ARBA" id="ARBA00023180"/>
    </source>
</evidence>
<keyword evidence="11" id="KW-0482">Metalloprotease</keyword>
<dbReference type="Proteomes" id="UP001221898">
    <property type="component" value="Unassembled WGS sequence"/>
</dbReference>
<feature type="binding site" evidence="16">
    <location>
        <position position="464"/>
    </location>
    <ligand>
        <name>Ca(2+)</name>
        <dbReference type="ChEBI" id="CHEBI:29108"/>
        <label>2</label>
    </ligand>
</feature>
<feature type="binding site" evidence="16">
    <location>
        <position position="260"/>
    </location>
    <ligand>
        <name>Ca(2+)</name>
        <dbReference type="ChEBI" id="CHEBI:29108"/>
        <label>2</label>
    </ligand>
</feature>
<evidence type="ECO:0000256" key="17">
    <source>
        <dbReference type="PIRSR" id="PIRSR613273-3"/>
    </source>
</evidence>
<evidence type="ECO:0000256" key="8">
    <source>
        <dbReference type="ARBA" id="ARBA00022737"/>
    </source>
</evidence>
<feature type="disulfide bond" evidence="17">
    <location>
        <begin position="332"/>
        <end position="385"/>
    </location>
</feature>
<feature type="disulfide bond" evidence="17">
    <location>
        <begin position="567"/>
        <end position="604"/>
    </location>
</feature>
<evidence type="ECO:0000256" key="1">
    <source>
        <dbReference type="ARBA" id="ARBA00004498"/>
    </source>
</evidence>
<keyword evidence="5" id="KW-0165">Cleavage on pair of basic residues</keyword>
<dbReference type="FunFam" id="2.60.120.830:FF:000001">
    <property type="entry name" value="A disintegrin and metalloproteinase with thrombospondin motifs 1"/>
    <property type="match status" value="1"/>
</dbReference>
<keyword evidence="8" id="KW-0677">Repeat</keyword>
<dbReference type="GO" id="GO:0031012">
    <property type="term" value="C:extracellular matrix"/>
    <property type="evidence" value="ECO:0007669"/>
    <property type="project" value="TreeGrafter"/>
</dbReference>
<feature type="disulfide bond" evidence="17">
    <location>
        <begin position="417"/>
        <end position="445"/>
    </location>
</feature>
<feature type="active site" evidence="15 18">
    <location>
        <position position="402"/>
    </location>
</feature>
<dbReference type="PANTHER" id="PTHR13723:SF165">
    <property type="entry name" value="A DISINTEGRIN AND METALLOPROTEINASE WITH THROMBOSPONDIN MOTIFS 20"/>
    <property type="match status" value="1"/>
</dbReference>
<feature type="binding site" description="in inhibited form" evidence="16">
    <location>
        <position position="206"/>
    </location>
    <ligand>
        <name>Zn(2+)</name>
        <dbReference type="ChEBI" id="CHEBI:29105"/>
        <note>catalytic</note>
    </ligand>
</feature>
<dbReference type="FunFam" id="3.40.390.10:FF:000001">
    <property type="entry name" value="A disintegrin and metalloproteinase with thrombospondin motifs 1"/>
    <property type="match status" value="1"/>
</dbReference>
<feature type="binding site" evidence="16 18">
    <location>
        <position position="405"/>
    </location>
    <ligand>
        <name>Zn(2+)</name>
        <dbReference type="ChEBI" id="CHEBI:29105"/>
        <note>catalytic</note>
    </ligand>
</feature>
<dbReference type="InterPro" id="IPR045371">
    <property type="entry name" value="ADAMTS_CR_3"/>
</dbReference>
<comment type="caution">
    <text evidence="21">The sequence shown here is derived from an EMBL/GenBank/DDBJ whole genome shotgun (WGS) entry which is preliminary data.</text>
</comment>
<reference evidence="21" key="1">
    <citation type="journal article" date="2023" name="Science">
        <title>Genome structures resolve the early diversification of teleost fishes.</title>
        <authorList>
            <person name="Parey E."/>
            <person name="Louis A."/>
            <person name="Montfort J."/>
            <person name="Bouchez O."/>
            <person name="Roques C."/>
            <person name="Iampietro C."/>
            <person name="Lluch J."/>
            <person name="Castinel A."/>
            <person name="Donnadieu C."/>
            <person name="Desvignes T."/>
            <person name="Floi Bucao C."/>
            <person name="Jouanno E."/>
            <person name="Wen M."/>
            <person name="Mejri S."/>
            <person name="Dirks R."/>
            <person name="Jansen H."/>
            <person name="Henkel C."/>
            <person name="Chen W.J."/>
            <person name="Zahm M."/>
            <person name="Cabau C."/>
            <person name="Klopp C."/>
            <person name="Thompson A.W."/>
            <person name="Robinson-Rechavi M."/>
            <person name="Braasch I."/>
            <person name="Lecointre G."/>
            <person name="Bobe J."/>
            <person name="Postlethwait J.H."/>
            <person name="Berthelot C."/>
            <person name="Roest Crollius H."/>
            <person name="Guiguen Y."/>
        </authorList>
    </citation>
    <scope>NUCLEOTIDE SEQUENCE</scope>
    <source>
        <strain evidence="21">NC1722</strain>
    </source>
</reference>
<feature type="binding site" evidence="16">
    <location>
        <position position="461"/>
    </location>
    <ligand>
        <name>Ca(2+)</name>
        <dbReference type="ChEBI" id="CHEBI:29108"/>
        <label>1</label>
    </ligand>
</feature>
<dbReference type="Pfam" id="PF01562">
    <property type="entry name" value="Pep_M12B_propep"/>
    <property type="match status" value="1"/>
</dbReference>
<feature type="binding site" evidence="16">
    <location>
        <position position="260"/>
    </location>
    <ligand>
        <name>Ca(2+)</name>
        <dbReference type="ChEBI" id="CHEBI:29108"/>
        <label>1</label>
    </ligand>
</feature>
<keyword evidence="13 17" id="KW-1015">Disulfide bond</keyword>
<feature type="disulfide bond" evidence="17">
    <location>
        <begin position="505"/>
        <end position="539"/>
    </location>
</feature>
<keyword evidence="22" id="KW-1185">Reference proteome</keyword>
<feature type="disulfide bond" evidence="17">
    <location>
        <begin position="533"/>
        <end position="544"/>
    </location>
</feature>
<feature type="disulfide bond" evidence="17">
    <location>
        <begin position="499"/>
        <end position="520"/>
    </location>
</feature>
<keyword evidence="3" id="KW-0272">Extracellular matrix</keyword>
<keyword evidence="14" id="KW-0325">Glycoprotein</keyword>